<dbReference type="EMBL" id="NHYE01000135">
    <property type="protein sequence ID" value="PPR07323.1"/>
    <property type="molecule type" value="Genomic_DNA"/>
</dbReference>
<dbReference type="InParanoid" id="A0A409YWI8"/>
<dbReference type="Proteomes" id="UP000284706">
    <property type="component" value="Unassembled WGS sequence"/>
</dbReference>
<feature type="region of interest" description="Disordered" evidence="1">
    <location>
        <begin position="277"/>
        <end position="348"/>
    </location>
</feature>
<feature type="compositionally biased region" description="Low complexity" evidence="1">
    <location>
        <begin position="404"/>
        <end position="418"/>
    </location>
</feature>
<proteinExistence type="predicted"/>
<dbReference type="AlphaFoldDB" id="A0A409YWI8"/>
<protein>
    <submittedName>
        <fullName evidence="2">Uncharacterized protein</fullName>
    </submittedName>
</protein>
<evidence type="ECO:0000313" key="3">
    <source>
        <dbReference type="Proteomes" id="UP000284706"/>
    </source>
</evidence>
<gene>
    <name evidence="2" type="ORF">CVT26_013683</name>
</gene>
<keyword evidence="3" id="KW-1185">Reference proteome</keyword>
<feature type="region of interest" description="Disordered" evidence="1">
    <location>
        <begin position="459"/>
        <end position="530"/>
    </location>
</feature>
<feature type="region of interest" description="Disordered" evidence="1">
    <location>
        <begin position="385"/>
        <end position="425"/>
    </location>
</feature>
<feature type="compositionally biased region" description="Low complexity" evidence="1">
    <location>
        <begin position="512"/>
        <end position="523"/>
    </location>
</feature>
<evidence type="ECO:0000256" key="1">
    <source>
        <dbReference type="SAM" id="MobiDB-lite"/>
    </source>
</evidence>
<comment type="caution">
    <text evidence="2">The sequence shown here is derived from an EMBL/GenBank/DDBJ whole genome shotgun (WGS) entry which is preliminary data.</text>
</comment>
<feature type="compositionally biased region" description="Polar residues" evidence="1">
    <location>
        <begin position="385"/>
        <end position="397"/>
    </location>
</feature>
<name>A0A409YWI8_9AGAR</name>
<feature type="compositionally biased region" description="Acidic residues" evidence="1">
    <location>
        <begin position="317"/>
        <end position="328"/>
    </location>
</feature>
<accession>A0A409YWI8</accession>
<organism evidence="2 3">
    <name type="scientific">Gymnopilus dilepis</name>
    <dbReference type="NCBI Taxonomy" id="231916"/>
    <lineage>
        <taxon>Eukaryota</taxon>
        <taxon>Fungi</taxon>
        <taxon>Dikarya</taxon>
        <taxon>Basidiomycota</taxon>
        <taxon>Agaricomycotina</taxon>
        <taxon>Agaricomycetes</taxon>
        <taxon>Agaricomycetidae</taxon>
        <taxon>Agaricales</taxon>
        <taxon>Agaricineae</taxon>
        <taxon>Hymenogastraceae</taxon>
        <taxon>Gymnopilus</taxon>
    </lineage>
</organism>
<reference evidence="2 3" key="1">
    <citation type="journal article" date="2018" name="Evol. Lett.">
        <title>Horizontal gene cluster transfer increased hallucinogenic mushroom diversity.</title>
        <authorList>
            <person name="Reynolds H.T."/>
            <person name="Vijayakumar V."/>
            <person name="Gluck-Thaler E."/>
            <person name="Korotkin H.B."/>
            <person name="Matheny P.B."/>
            <person name="Slot J.C."/>
        </authorList>
    </citation>
    <scope>NUCLEOTIDE SEQUENCE [LARGE SCALE GENOMIC DNA]</scope>
    <source>
        <strain evidence="2 3">SRW20</strain>
    </source>
</reference>
<feature type="compositionally biased region" description="Low complexity" evidence="1">
    <location>
        <begin position="479"/>
        <end position="490"/>
    </location>
</feature>
<feature type="region of interest" description="Disordered" evidence="1">
    <location>
        <begin position="155"/>
        <end position="190"/>
    </location>
</feature>
<evidence type="ECO:0000313" key="2">
    <source>
        <dbReference type="EMBL" id="PPR07323.1"/>
    </source>
</evidence>
<sequence>MSSPTSNPRPLGNVVVYEVPEDAPNVPSNSSSATPRPDSPPTLLPPSPNSRLRDLIIYGMPNDPANVPNGRASMALWSHPDLLICPGDPNSGYYIVYCDGFFLCLSPGQFENYAMSCFGYIEAVYLPNWERAVGYYSPYYFARRRRLELDLIPPPPLYAPRDDRSPPPPPPSAISRLPGDGGAEGNAAPLPASPASSISSLLEYIEAAPVAPAAVGHVQSLQPGTLLGRMSPTSSLVVEGSPTPSLQSSPLFIPGSLPSSPAAILRALSAAELGSPIHLSDSEHDGSDAGSRQASDDSDDDAVSRRKGKARARTPDSDEGLDSDDEGSDGGRRQAYIDSDGDTVIPVRKGKKAKNPYVITSVKRIKLNSLAATRVIRRRIIVHDSSSSGEESGNQCSLPFYPRSLSPSLEVEPESSNSIRRRAARSSAERRLADLQAMPSRDRVVDLPSPEVSLAALDAASDGSLSSRETTPAPPVTSPSPATTPVAGPSRTSSPVANAFAGPSNPAPIHAPSPAHSNASTSSYQWDELTPEQDRLAAELLERLRREAVNTLD</sequence>
<feature type="compositionally biased region" description="Pro residues" evidence="1">
    <location>
        <begin position="37"/>
        <end position="48"/>
    </location>
</feature>
<feature type="compositionally biased region" description="Low complexity" evidence="1">
    <location>
        <begin position="459"/>
        <end position="471"/>
    </location>
</feature>
<feature type="region of interest" description="Disordered" evidence="1">
    <location>
        <begin position="1"/>
        <end position="48"/>
    </location>
</feature>